<dbReference type="STRING" id="42249.A0A317T364"/>
<organism evidence="7 8">
    <name type="scientific">Tuber magnatum</name>
    <name type="common">white Piedmont truffle</name>
    <dbReference type="NCBI Taxonomy" id="42249"/>
    <lineage>
        <taxon>Eukaryota</taxon>
        <taxon>Fungi</taxon>
        <taxon>Dikarya</taxon>
        <taxon>Ascomycota</taxon>
        <taxon>Pezizomycotina</taxon>
        <taxon>Pezizomycetes</taxon>
        <taxon>Pezizales</taxon>
        <taxon>Tuberaceae</taxon>
        <taxon>Tuber</taxon>
    </lineage>
</organism>
<dbReference type="PANTHER" id="PTHR24349">
    <property type="entry name" value="SERINE/THREONINE-PROTEIN KINASE"/>
    <property type="match status" value="1"/>
</dbReference>
<dbReference type="InterPro" id="IPR050205">
    <property type="entry name" value="CDPK_Ser/Thr_kinases"/>
</dbReference>
<evidence type="ECO:0000256" key="3">
    <source>
        <dbReference type="ARBA" id="ARBA00022741"/>
    </source>
</evidence>
<dbReference type="InterPro" id="IPR000719">
    <property type="entry name" value="Prot_kinase_dom"/>
</dbReference>
<dbReference type="Pfam" id="PF00069">
    <property type="entry name" value="Pkinase"/>
    <property type="match status" value="1"/>
</dbReference>
<keyword evidence="3" id="KW-0547">Nucleotide-binding</keyword>
<sequence>MAQGPPHEDLVEHYRLETCFEGGSVSHTINPPSARTRREEWRRAQVIGRGGFGVVHLEHGPKNRVRAVKVIDKTTLSPGVDFTRELAIMGFLTKHRASLFVQFLGWFENSENLYIAMEYFEKGDLRRHLRERMSVPTAKLLARQLLEGLSVMHKNGIAHRDLKPENIFVVSLSPLRVKLGDFGVSKCINEHTMLCTQIFTRSYSAPEILGALDSSLETSEYTRAVDIWSLGCVIFEVLTGSVLFRMECFVWHFCHGRAELMLEPLREVEEDGFEFVRGLLSPEPMGRPSAVEALRDPWLKVPEVGKVKEGRSMLVYAAVRPQACTRGLLPPIPRGPFPRVSHFNEILGKPLTRYLGLDNSGGAGWRELLCVILAHGRSSNGELTKSPPPLTNGPKDLLVFCLKGLLALASVLSVRPKFRQDYPGGSTNDPIGSLFACALGLWLMRETFRLIFRALFLPQKPPTAGDKGGSRSAHLSTLDVWDFYFLAAALGGVGKSGVGRVGACVGGRRGKSAVGIVGFDLGN</sequence>
<comment type="caution">
    <text evidence="7">The sequence shown here is derived from an EMBL/GenBank/DDBJ whole genome shotgun (WGS) entry which is preliminary data.</text>
</comment>
<dbReference type="EMBL" id="PYWC01000006">
    <property type="protein sequence ID" value="PWW79861.1"/>
    <property type="molecule type" value="Genomic_DNA"/>
</dbReference>
<dbReference type="AlphaFoldDB" id="A0A317T364"/>
<gene>
    <name evidence="7" type="ORF">C7212DRAFT_157467</name>
</gene>
<keyword evidence="4 7" id="KW-0418">Kinase</keyword>
<evidence type="ECO:0000256" key="2">
    <source>
        <dbReference type="ARBA" id="ARBA00022679"/>
    </source>
</evidence>
<evidence type="ECO:0000313" key="8">
    <source>
        <dbReference type="Proteomes" id="UP000246991"/>
    </source>
</evidence>
<name>A0A317T364_9PEZI</name>
<proteinExistence type="predicted"/>
<dbReference type="GO" id="GO:0004674">
    <property type="term" value="F:protein serine/threonine kinase activity"/>
    <property type="evidence" value="ECO:0007669"/>
    <property type="project" value="UniProtKB-KW"/>
</dbReference>
<dbReference type="SMART" id="SM00220">
    <property type="entry name" value="S_TKc"/>
    <property type="match status" value="1"/>
</dbReference>
<feature type="domain" description="Protein kinase" evidence="6">
    <location>
        <begin position="41"/>
        <end position="299"/>
    </location>
</feature>
<evidence type="ECO:0000256" key="5">
    <source>
        <dbReference type="ARBA" id="ARBA00022840"/>
    </source>
</evidence>
<evidence type="ECO:0000256" key="1">
    <source>
        <dbReference type="ARBA" id="ARBA00022527"/>
    </source>
</evidence>
<reference evidence="7 8" key="1">
    <citation type="submission" date="2018-03" db="EMBL/GenBank/DDBJ databases">
        <title>Genomes of Pezizomycetes fungi and the evolution of truffles.</title>
        <authorList>
            <person name="Murat C."/>
            <person name="Payen T."/>
            <person name="Noel B."/>
            <person name="Kuo A."/>
            <person name="Martin F.M."/>
        </authorList>
    </citation>
    <scope>NUCLEOTIDE SEQUENCE [LARGE SCALE GENOMIC DNA]</scope>
    <source>
        <strain evidence="7">091103-1</strain>
    </source>
</reference>
<dbReference type="Proteomes" id="UP000246991">
    <property type="component" value="Unassembled WGS sequence"/>
</dbReference>
<dbReference type="PROSITE" id="PS50011">
    <property type="entry name" value="PROTEIN_KINASE_DOM"/>
    <property type="match status" value="1"/>
</dbReference>
<dbReference type="Gene3D" id="1.10.510.10">
    <property type="entry name" value="Transferase(Phosphotransferase) domain 1"/>
    <property type="match status" value="1"/>
</dbReference>
<keyword evidence="8" id="KW-1185">Reference proteome</keyword>
<evidence type="ECO:0000313" key="7">
    <source>
        <dbReference type="EMBL" id="PWW79861.1"/>
    </source>
</evidence>
<dbReference type="SUPFAM" id="SSF56112">
    <property type="entry name" value="Protein kinase-like (PK-like)"/>
    <property type="match status" value="1"/>
</dbReference>
<keyword evidence="2" id="KW-0808">Transferase</keyword>
<dbReference type="InterPro" id="IPR008271">
    <property type="entry name" value="Ser/Thr_kinase_AS"/>
</dbReference>
<dbReference type="PROSITE" id="PS00108">
    <property type="entry name" value="PROTEIN_KINASE_ST"/>
    <property type="match status" value="1"/>
</dbReference>
<keyword evidence="1" id="KW-0723">Serine/threonine-protein kinase</keyword>
<evidence type="ECO:0000259" key="6">
    <source>
        <dbReference type="PROSITE" id="PS50011"/>
    </source>
</evidence>
<protein>
    <submittedName>
        <fullName evidence="7">Kinase-like protein</fullName>
    </submittedName>
</protein>
<dbReference type="InterPro" id="IPR011009">
    <property type="entry name" value="Kinase-like_dom_sf"/>
</dbReference>
<evidence type="ECO:0000256" key="4">
    <source>
        <dbReference type="ARBA" id="ARBA00022777"/>
    </source>
</evidence>
<dbReference type="GO" id="GO:0005524">
    <property type="term" value="F:ATP binding"/>
    <property type="evidence" value="ECO:0007669"/>
    <property type="project" value="UniProtKB-KW"/>
</dbReference>
<dbReference type="OrthoDB" id="4772757at2759"/>
<keyword evidence="5" id="KW-0067">ATP-binding</keyword>
<accession>A0A317T364</accession>